<dbReference type="RefSeq" id="WP_109758572.1">
    <property type="nucleotide sequence ID" value="NZ_CP034588.1"/>
</dbReference>
<feature type="domain" description="MurNAc-LAA" evidence="5">
    <location>
        <begin position="225"/>
        <end position="382"/>
    </location>
</feature>
<accession>A0A316G7A2</accession>
<evidence type="ECO:0000256" key="3">
    <source>
        <dbReference type="ARBA" id="ARBA00022801"/>
    </source>
</evidence>
<dbReference type="OrthoDB" id="9806267at2"/>
<dbReference type="EMBL" id="QGGV01000003">
    <property type="protein sequence ID" value="PWK56794.1"/>
    <property type="molecule type" value="Genomic_DNA"/>
</dbReference>
<keyword evidence="7" id="KW-1185">Reference proteome</keyword>
<keyword evidence="3" id="KW-0378">Hydrolase</keyword>
<dbReference type="InterPro" id="IPR002508">
    <property type="entry name" value="MurNAc-LAA_cat"/>
</dbReference>
<dbReference type="PANTHER" id="PTHR30404">
    <property type="entry name" value="N-ACETYLMURAMOYL-L-ALANINE AMIDASE"/>
    <property type="match status" value="1"/>
</dbReference>
<dbReference type="Pfam" id="PF01520">
    <property type="entry name" value="Amidase_3"/>
    <property type="match status" value="1"/>
</dbReference>
<reference evidence="6 7" key="1">
    <citation type="submission" date="2018-05" db="EMBL/GenBank/DDBJ databases">
        <title>Genomic Encyclopedia of Type Strains, Phase IV (KMG-IV): sequencing the most valuable type-strain genomes for metagenomic binning, comparative biology and taxonomic classification.</title>
        <authorList>
            <person name="Goeker M."/>
        </authorList>
    </citation>
    <scope>NUCLEOTIDE SEQUENCE [LARGE SCALE GENOMIC DNA]</scope>
    <source>
        <strain evidence="6 7">DSM 103371</strain>
    </source>
</reference>
<dbReference type="KEGG" id="salo:EF888_08390"/>
<dbReference type="EC" id="3.5.1.28" evidence="2"/>
<dbReference type="GO" id="GO:0009253">
    <property type="term" value="P:peptidoglycan catabolic process"/>
    <property type="evidence" value="ECO:0007669"/>
    <property type="project" value="InterPro"/>
</dbReference>
<dbReference type="CDD" id="cd02696">
    <property type="entry name" value="MurNAc-LAA"/>
    <property type="match status" value="1"/>
</dbReference>
<dbReference type="Proteomes" id="UP000245390">
    <property type="component" value="Unassembled WGS sequence"/>
</dbReference>
<keyword evidence="4" id="KW-0732">Signal</keyword>
<comment type="catalytic activity">
    <reaction evidence="1">
        <text>Hydrolyzes the link between N-acetylmuramoyl residues and L-amino acid residues in certain cell-wall glycopeptides.</text>
        <dbReference type="EC" id="3.5.1.28"/>
    </reaction>
</comment>
<evidence type="ECO:0000256" key="2">
    <source>
        <dbReference type="ARBA" id="ARBA00011901"/>
    </source>
</evidence>
<sequence>MGSFVRIIVAMAAIFGACLSSGSAAVADGVVAEVLAPGVTIADEAGKVAITIPLSISVPWRVTLADGPPRVIVEFGDVDLTEVPAAASVAIGEITTEHHAPGWSRMVAVLREPLDVDTAEMTTADDGSAILSVMLIPATAETFRTQADPANVPGPLVTNPEARPMIAIDPGHGGFDPGAEIEVFREADLTLQFARKLREQLMSTDRFDVVLTREDDVFVSLDDRLDIAREAGADVFLSFHADALDDASGEASGVTVYRLSPEAAGNADEEQAERHGAANMLGGVDLNGAGDDVSVALLELARQDTTPRTDALSAALVSAFRSAELAVNSHPERTGDLAVLKASEIPSILIELGFLSSKADRARLASEKWQHEAAVAVRNALLLWEDEDRLRRDALRR</sequence>
<comment type="caution">
    <text evidence="6">The sequence shown here is derived from an EMBL/GenBank/DDBJ whole genome shotgun (WGS) entry which is preliminary data.</text>
</comment>
<dbReference type="PANTHER" id="PTHR30404:SF0">
    <property type="entry name" value="N-ACETYLMURAMOYL-L-ALANINE AMIDASE AMIC"/>
    <property type="match status" value="1"/>
</dbReference>
<feature type="signal peptide" evidence="4">
    <location>
        <begin position="1"/>
        <end position="27"/>
    </location>
</feature>
<dbReference type="AlphaFoldDB" id="A0A316G7A2"/>
<dbReference type="SMART" id="SM00646">
    <property type="entry name" value="Ami_3"/>
    <property type="match status" value="1"/>
</dbReference>
<name>A0A316G7A2_9RHOB</name>
<protein>
    <recommendedName>
        <fullName evidence="2">N-acetylmuramoyl-L-alanine amidase</fullName>
        <ecNumber evidence="2">3.5.1.28</ecNumber>
    </recommendedName>
</protein>
<evidence type="ECO:0000256" key="1">
    <source>
        <dbReference type="ARBA" id="ARBA00001561"/>
    </source>
</evidence>
<gene>
    <name evidence="6" type="ORF">C8D95_10325</name>
</gene>
<feature type="chain" id="PRO_5016295670" description="N-acetylmuramoyl-L-alanine amidase" evidence="4">
    <location>
        <begin position="28"/>
        <end position="397"/>
    </location>
</feature>
<dbReference type="GO" id="GO:0008745">
    <property type="term" value="F:N-acetylmuramoyl-L-alanine amidase activity"/>
    <property type="evidence" value="ECO:0007669"/>
    <property type="project" value="UniProtKB-EC"/>
</dbReference>
<proteinExistence type="predicted"/>
<dbReference type="InterPro" id="IPR050695">
    <property type="entry name" value="N-acetylmuramoyl_amidase_3"/>
</dbReference>
<dbReference type="PROSITE" id="PS51257">
    <property type="entry name" value="PROKAR_LIPOPROTEIN"/>
    <property type="match status" value="1"/>
</dbReference>
<dbReference type="Gene3D" id="3.40.630.40">
    <property type="entry name" value="Zn-dependent exopeptidases"/>
    <property type="match status" value="1"/>
</dbReference>
<evidence type="ECO:0000313" key="6">
    <source>
        <dbReference type="EMBL" id="PWK56794.1"/>
    </source>
</evidence>
<organism evidence="6 7">
    <name type="scientific">Silicimonas algicola</name>
    <dbReference type="NCBI Taxonomy" id="1826607"/>
    <lineage>
        <taxon>Bacteria</taxon>
        <taxon>Pseudomonadati</taxon>
        <taxon>Pseudomonadota</taxon>
        <taxon>Alphaproteobacteria</taxon>
        <taxon>Rhodobacterales</taxon>
        <taxon>Paracoccaceae</taxon>
    </lineage>
</organism>
<evidence type="ECO:0000259" key="5">
    <source>
        <dbReference type="SMART" id="SM00646"/>
    </source>
</evidence>
<evidence type="ECO:0000313" key="7">
    <source>
        <dbReference type="Proteomes" id="UP000245390"/>
    </source>
</evidence>
<evidence type="ECO:0000256" key="4">
    <source>
        <dbReference type="SAM" id="SignalP"/>
    </source>
</evidence>
<dbReference type="GO" id="GO:0030288">
    <property type="term" value="C:outer membrane-bounded periplasmic space"/>
    <property type="evidence" value="ECO:0007669"/>
    <property type="project" value="TreeGrafter"/>
</dbReference>
<dbReference type="SUPFAM" id="SSF53187">
    <property type="entry name" value="Zn-dependent exopeptidases"/>
    <property type="match status" value="1"/>
</dbReference>